<dbReference type="Proteomes" id="UP001612915">
    <property type="component" value="Unassembled WGS sequence"/>
</dbReference>
<dbReference type="Pfam" id="PF05610">
    <property type="entry name" value="DUF779"/>
    <property type="match status" value="1"/>
</dbReference>
<reference evidence="1 2" key="1">
    <citation type="submission" date="2024-10" db="EMBL/GenBank/DDBJ databases">
        <title>The Natural Products Discovery Center: Release of the First 8490 Sequenced Strains for Exploring Actinobacteria Biosynthetic Diversity.</title>
        <authorList>
            <person name="Kalkreuter E."/>
            <person name="Kautsar S.A."/>
            <person name="Yang D."/>
            <person name="Bader C.D."/>
            <person name="Teijaro C.N."/>
            <person name="Fluegel L."/>
            <person name="Davis C.M."/>
            <person name="Simpson J.R."/>
            <person name="Lauterbach L."/>
            <person name="Steele A.D."/>
            <person name="Gui C."/>
            <person name="Meng S."/>
            <person name="Li G."/>
            <person name="Viehrig K."/>
            <person name="Ye F."/>
            <person name="Su P."/>
            <person name="Kiefer A.F."/>
            <person name="Nichols A."/>
            <person name="Cepeda A.J."/>
            <person name="Yan W."/>
            <person name="Fan B."/>
            <person name="Jiang Y."/>
            <person name="Adhikari A."/>
            <person name="Zheng C.-J."/>
            <person name="Schuster L."/>
            <person name="Cowan T.M."/>
            <person name="Smanski M.J."/>
            <person name="Chevrette M.G."/>
            <person name="De Carvalho L.P.S."/>
            <person name="Shen B."/>
        </authorList>
    </citation>
    <scope>NUCLEOTIDE SEQUENCE [LARGE SCALE GENOMIC DNA]</scope>
    <source>
        <strain evidence="1 2">NPDC049639</strain>
    </source>
</reference>
<dbReference type="RefSeq" id="WP_398275211.1">
    <property type="nucleotide sequence ID" value="NZ_JBITLV010000001.1"/>
</dbReference>
<dbReference type="EMBL" id="JBITLV010000001">
    <property type="protein sequence ID" value="MFI7586122.1"/>
    <property type="molecule type" value="Genomic_DNA"/>
</dbReference>
<accession>A0ABW8AID4</accession>
<comment type="caution">
    <text evidence="1">The sequence shown here is derived from an EMBL/GenBank/DDBJ whole genome shotgun (WGS) entry which is preliminary data.</text>
</comment>
<gene>
    <name evidence="1" type="ORF">ACIB24_03490</name>
</gene>
<keyword evidence="2" id="KW-1185">Reference proteome</keyword>
<evidence type="ECO:0000313" key="1">
    <source>
        <dbReference type="EMBL" id="MFI7586122.1"/>
    </source>
</evidence>
<protein>
    <submittedName>
        <fullName evidence="1">DUF779 domain-containing protein</fullName>
    </submittedName>
</protein>
<sequence length="123" mass="13457">MADRVAVTPEAADLLRRLRGDAGDLMFHQSGGCCDGSSPMCYPAGDFLTGDSDVFLGDLGVDDFSVPVWMSKAQFEYWRHTHLTIDVVPGRGAGFSLEAPYGVRFMIRSRLLAEEELQALGEL</sequence>
<name>A0ABW8AID4_9ACTN</name>
<dbReference type="InterPro" id="IPR008497">
    <property type="entry name" value="DUF779"/>
</dbReference>
<organism evidence="1 2">
    <name type="scientific">Spongisporangium articulatum</name>
    <dbReference type="NCBI Taxonomy" id="3362603"/>
    <lineage>
        <taxon>Bacteria</taxon>
        <taxon>Bacillati</taxon>
        <taxon>Actinomycetota</taxon>
        <taxon>Actinomycetes</taxon>
        <taxon>Kineosporiales</taxon>
        <taxon>Kineosporiaceae</taxon>
        <taxon>Spongisporangium</taxon>
    </lineage>
</organism>
<dbReference type="PIRSF" id="PIRSF009151">
    <property type="entry name" value="DUF779"/>
    <property type="match status" value="1"/>
</dbReference>
<proteinExistence type="predicted"/>
<evidence type="ECO:0000313" key="2">
    <source>
        <dbReference type="Proteomes" id="UP001612915"/>
    </source>
</evidence>